<evidence type="ECO:0000313" key="2">
    <source>
        <dbReference type="Proteomes" id="UP001107558"/>
    </source>
</evidence>
<organism evidence="1 2">
    <name type="scientific">Polypedilum vanderplanki</name>
    <name type="common">Sleeping chironomid midge</name>
    <dbReference type="NCBI Taxonomy" id="319348"/>
    <lineage>
        <taxon>Eukaryota</taxon>
        <taxon>Metazoa</taxon>
        <taxon>Ecdysozoa</taxon>
        <taxon>Arthropoda</taxon>
        <taxon>Hexapoda</taxon>
        <taxon>Insecta</taxon>
        <taxon>Pterygota</taxon>
        <taxon>Neoptera</taxon>
        <taxon>Endopterygota</taxon>
        <taxon>Diptera</taxon>
        <taxon>Nematocera</taxon>
        <taxon>Chironomoidea</taxon>
        <taxon>Chironomidae</taxon>
        <taxon>Chironominae</taxon>
        <taxon>Polypedilum</taxon>
        <taxon>Polypedilum</taxon>
    </lineage>
</organism>
<gene>
    <name evidence="1" type="ORF">PVAND_003790</name>
</gene>
<reference evidence="1" key="1">
    <citation type="submission" date="2021-03" db="EMBL/GenBank/DDBJ databases">
        <title>Chromosome level genome of the anhydrobiotic midge Polypedilum vanderplanki.</title>
        <authorList>
            <person name="Yoshida Y."/>
            <person name="Kikawada T."/>
            <person name="Gusev O."/>
        </authorList>
    </citation>
    <scope>NUCLEOTIDE SEQUENCE</scope>
    <source>
        <strain evidence="1">NIAS01</strain>
        <tissue evidence="1">Whole body or cell culture</tissue>
    </source>
</reference>
<name>A0A9J6BVM2_POLVA</name>
<keyword evidence="2" id="KW-1185">Reference proteome</keyword>
<dbReference type="EMBL" id="JADBJN010000003">
    <property type="protein sequence ID" value="KAG5673770.1"/>
    <property type="molecule type" value="Genomic_DNA"/>
</dbReference>
<sequence length="626" mass="74182">MSQTLNIITKWKIQLESKDIRNNLFALLEIIKILNGEEVLNNRNYFCKKLIEAEICHFIPELLIYRRQNTIKLVNKIICHLSEYEEFFKYEFFKILRGYMRLINSFPLNEQENRLSYRNDIISTVSIITKRARLNGVNFNDKTKISGICLLLTAYSVCETDVSYILAFDYVDLILDIVSTVNFDERDKLYQYQKIIKMIQRINVNHDYLANEVCFLITSNVLSRMLQIVTITNQSREEKLIISILAEKFMDMIEFIVNTNISIFNYECFCNLFYYMLDSEKISNNIKLLILNRFFILNGEEIITETIKYELASFKTRVLFGEIMFYLTKIFHNNSDNDDKMFKELKSNFKNVAYYGDFNYQNHKVQTYEPDGNTITLQIIKCFIKLKWEKNVKGKGEMLSMLAYFLEIIKRRKIQFDNAVFAMLITLYTSNFVNISTENDNRLLKTSSSTILKYFKRFNVIIDLKFVQWWYQNSKNFSTAEYERIVLYFIRTSKRELNELTDDDLYIFDLKIIIQTFSELKSKATTINYCHNLAKIIAKFSIDSKNYRKLMKLYEDDLMCKRRIKSIDLLKIMSLNIAQLTNNLKKSTLSLARNIINKRGGSIFERSMAIHLSWTIAITLINNDTI</sequence>
<dbReference type="Proteomes" id="UP001107558">
    <property type="component" value="Chromosome 3"/>
</dbReference>
<comment type="caution">
    <text evidence="1">The sequence shown here is derived from an EMBL/GenBank/DDBJ whole genome shotgun (WGS) entry which is preliminary data.</text>
</comment>
<proteinExistence type="predicted"/>
<dbReference type="AlphaFoldDB" id="A0A9J6BVM2"/>
<evidence type="ECO:0000313" key="1">
    <source>
        <dbReference type="EMBL" id="KAG5673770.1"/>
    </source>
</evidence>
<protein>
    <submittedName>
        <fullName evidence="1">Uncharacterized protein</fullName>
    </submittedName>
</protein>
<accession>A0A9J6BVM2</accession>